<dbReference type="PANTHER" id="PTHR12558">
    <property type="entry name" value="CELL DIVISION CYCLE 16,23,27"/>
    <property type="match status" value="1"/>
</dbReference>
<reference evidence="2 3" key="1">
    <citation type="submission" date="2019-02" db="EMBL/GenBank/DDBJ databases">
        <title>Deep-cultivation of Planctomycetes and their phenomic and genomic characterization uncovers novel biology.</title>
        <authorList>
            <person name="Wiegand S."/>
            <person name="Jogler M."/>
            <person name="Boedeker C."/>
            <person name="Pinto D."/>
            <person name="Vollmers J."/>
            <person name="Rivas-Marin E."/>
            <person name="Kohn T."/>
            <person name="Peeters S.H."/>
            <person name="Heuer A."/>
            <person name="Rast P."/>
            <person name="Oberbeckmann S."/>
            <person name="Bunk B."/>
            <person name="Jeske O."/>
            <person name="Meyerdierks A."/>
            <person name="Storesund J.E."/>
            <person name="Kallscheuer N."/>
            <person name="Luecker S."/>
            <person name="Lage O.M."/>
            <person name="Pohl T."/>
            <person name="Merkel B.J."/>
            <person name="Hornburger P."/>
            <person name="Mueller R.-W."/>
            <person name="Bruemmer F."/>
            <person name="Labrenz M."/>
            <person name="Spormann A.M."/>
            <person name="Op Den Camp H."/>
            <person name="Overmann J."/>
            <person name="Amann R."/>
            <person name="Jetten M.S.M."/>
            <person name="Mascher T."/>
            <person name="Medema M.H."/>
            <person name="Devos D.P."/>
            <person name="Kaster A.-K."/>
            <person name="Ovreas L."/>
            <person name="Rohde M."/>
            <person name="Galperin M.Y."/>
            <person name="Jogler C."/>
        </authorList>
    </citation>
    <scope>NUCLEOTIDE SEQUENCE [LARGE SCALE GENOMIC DNA]</scope>
    <source>
        <strain evidence="2 3">Pla108</strain>
    </source>
</reference>
<keyword evidence="1" id="KW-0802">TPR repeat</keyword>
<evidence type="ECO:0000313" key="2">
    <source>
        <dbReference type="EMBL" id="TWT96725.1"/>
    </source>
</evidence>
<dbReference type="AlphaFoldDB" id="A0A5C6AC65"/>
<dbReference type="RefSeq" id="WP_146445235.1">
    <property type="nucleotide sequence ID" value="NZ_SJPR01000003.1"/>
</dbReference>
<feature type="repeat" description="TPR" evidence="1">
    <location>
        <begin position="48"/>
        <end position="81"/>
    </location>
</feature>
<proteinExistence type="predicted"/>
<dbReference type="PANTHER" id="PTHR12558:SF13">
    <property type="entry name" value="CELL DIVISION CYCLE PROTEIN 27 HOMOLOG"/>
    <property type="match status" value="1"/>
</dbReference>
<dbReference type="NCBIfam" id="NF047558">
    <property type="entry name" value="TPR_END_plus"/>
    <property type="match status" value="1"/>
</dbReference>
<dbReference type="EMBL" id="SJPR01000003">
    <property type="protein sequence ID" value="TWT96725.1"/>
    <property type="molecule type" value="Genomic_DNA"/>
</dbReference>
<name>A0A5C6AC65_9BACT</name>
<dbReference type="Proteomes" id="UP000317421">
    <property type="component" value="Unassembled WGS sequence"/>
</dbReference>
<dbReference type="SMART" id="SM00028">
    <property type="entry name" value="TPR"/>
    <property type="match status" value="3"/>
</dbReference>
<dbReference type="Pfam" id="PF13428">
    <property type="entry name" value="TPR_14"/>
    <property type="match status" value="1"/>
</dbReference>
<keyword evidence="3" id="KW-1185">Reference proteome</keyword>
<protein>
    <submittedName>
        <fullName evidence="2">TPR repeat-containing protein YrrB</fullName>
    </submittedName>
</protein>
<dbReference type="InterPro" id="IPR011990">
    <property type="entry name" value="TPR-like_helical_dom_sf"/>
</dbReference>
<dbReference type="PROSITE" id="PS50005">
    <property type="entry name" value="TPR"/>
    <property type="match status" value="2"/>
</dbReference>
<dbReference type="Gene3D" id="1.25.40.10">
    <property type="entry name" value="Tetratricopeptide repeat domain"/>
    <property type="match status" value="1"/>
</dbReference>
<comment type="caution">
    <text evidence="2">The sequence shown here is derived from an EMBL/GenBank/DDBJ whole genome shotgun (WGS) entry which is preliminary data.</text>
</comment>
<dbReference type="Pfam" id="PF13181">
    <property type="entry name" value="TPR_8"/>
    <property type="match status" value="1"/>
</dbReference>
<dbReference type="InterPro" id="IPR019734">
    <property type="entry name" value="TPR_rpt"/>
</dbReference>
<organism evidence="2 3">
    <name type="scientific">Botrimarina colliarenosi</name>
    <dbReference type="NCBI Taxonomy" id="2528001"/>
    <lineage>
        <taxon>Bacteria</taxon>
        <taxon>Pseudomonadati</taxon>
        <taxon>Planctomycetota</taxon>
        <taxon>Planctomycetia</taxon>
        <taxon>Pirellulales</taxon>
        <taxon>Lacipirellulaceae</taxon>
        <taxon>Botrimarina</taxon>
    </lineage>
</organism>
<dbReference type="OrthoDB" id="264557at2"/>
<gene>
    <name evidence="2" type="primary">yrrB_2</name>
    <name evidence="2" type="ORF">Pla108_24990</name>
</gene>
<sequence>MFALSNLSRHRLQLEGASREAEGYLELGMSAQALGSLQRRGKLVHADAHACYLMGEAFRELDRHSEAVIPLRRSVELDPTPTEAWLALGWCYKRSGRLDEAIWSLEQAIRRTPGDALLNYNLACYYSLAGRNLDALRRLKRAFDLDASFRSMVTGEPDFAPLRDDPAFRMLLAATAS</sequence>
<accession>A0A5C6AC65</accession>
<dbReference type="SUPFAM" id="SSF48452">
    <property type="entry name" value="TPR-like"/>
    <property type="match status" value="1"/>
</dbReference>
<evidence type="ECO:0000313" key="3">
    <source>
        <dbReference type="Proteomes" id="UP000317421"/>
    </source>
</evidence>
<evidence type="ECO:0000256" key="1">
    <source>
        <dbReference type="PROSITE-ProRule" id="PRU00339"/>
    </source>
</evidence>
<feature type="repeat" description="TPR" evidence="1">
    <location>
        <begin position="82"/>
        <end position="115"/>
    </location>
</feature>